<keyword evidence="9" id="KW-1185">Reference proteome</keyword>
<keyword evidence="3" id="KW-0732">Signal</keyword>
<sequence>MKPYKFLTIAFMSTGLLMSSCINDLDTVPTDKKIISSATVFNDPQAYKQILAKLYGAFTLTGQRGEFGQPELSAPDEGTTSFLRGYFNVQEVTTDECINAWGDGGLVEYHGMLWSDANGYVNLMYQRIFINISYCNEYIRSVQPRVAGLSEPLKTEVTKYLAEARFLRALYYYYAMDLWGNVPFVTDADKTGAFIPKQISRPELFAYIESELNAIAPTMAAPRSNEYGRADQAAAWMLLAKMYLNAEVYLGKGHPKYSECIDNCKKIINAGYTLHPKYNELFLADNHKWSNEIILPIAEDGNNTRNYGGMTYIIHAETGGTMDYANVYGIPAGPWAGNRFTGAFVSKFPDVTGTADKRAMIHTDGQVSLEIDHPNQFQEGYLCTKYRNVTSTNQPGQNGTFVDTDFPLFRLADVYLMYAEAVKRGGAGGDLATAVSLVNKIRERAYGNTSGNITAANLTLDFLLDERGRELYWECHRRTDLIRFDKFTGSAYLWDWKGNVKAGAATDAHFNLFPIPAADMAINTNLVQNTGY</sequence>
<dbReference type="CDD" id="cd08977">
    <property type="entry name" value="SusD"/>
    <property type="match status" value="1"/>
</dbReference>
<evidence type="ECO:0000256" key="5">
    <source>
        <dbReference type="ARBA" id="ARBA00023237"/>
    </source>
</evidence>
<evidence type="ECO:0000256" key="3">
    <source>
        <dbReference type="ARBA" id="ARBA00022729"/>
    </source>
</evidence>
<dbReference type="EMBL" id="PQVF01000008">
    <property type="protein sequence ID" value="POY36085.1"/>
    <property type="molecule type" value="Genomic_DNA"/>
</dbReference>
<dbReference type="GO" id="GO:0009279">
    <property type="term" value="C:cell outer membrane"/>
    <property type="evidence" value="ECO:0007669"/>
    <property type="project" value="UniProtKB-SubCell"/>
</dbReference>
<dbReference type="PROSITE" id="PS51257">
    <property type="entry name" value="PROKAR_LIPOPROTEIN"/>
    <property type="match status" value="1"/>
</dbReference>
<dbReference type="InterPro" id="IPR011990">
    <property type="entry name" value="TPR-like_helical_dom_sf"/>
</dbReference>
<proteinExistence type="inferred from homology"/>
<evidence type="ECO:0000313" key="8">
    <source>
        <dbReference type="EMBL" id="POY36085.1"/>
    </source>
</evidence>
<evidence type="ECO:0000259" key="7">
    <source>
        <dbReference type="Pfam" id="PF14322"/>
    </source>
</evidence>
<comment type="caution">
    <text evidence="8">The sequence shown here is derived from an EMBL/GenBank/DDBJ whole genome shotgun (WGS) entry which is preliminary data.</text>
</comment>
<accession>A0A2S5A0K4</accession>
<feature type="domain" description="SusD-like N-terminal" evidence="7">
    <location>
        <begin position="115"/>
        <end position="244"/>
    </location>
</feature>
<dbReference type="InterPro" id="IPR033985">
    <property type="entry name" value="SusD-like_N"/>
</dbReference>
<dbReference type="InterPro" id="IPR012944">
    <property type="entry name" value="SusD_RagB_dom"/>
</dbReference>
<dbReference type="Gene3D" id="1.25.40.390">
    <property type="match status" value="1"/>
</dbReference>
<protein>
    <submittedName>
        <fullName evidence="8">RagB/SusD family nutrient uptake outer membrane protein</fullName>
    </submittedName>
</protein>
<evidence type="ECO:0000256" key="2">
    <source>
        <dbReference type="ARBA" id="ARBA00006275"/>
    </source>
</evidence>
<dbReference type="RefSeq" id="WP_103789548.1">
    <property type="nucleotide sequence ID" value="NZ_PQVF01000008.1"/>
</dbReference>
<keyword evidence="5" id="KW-0998">Cell outer membrane</keyword>
<dbReference type="Proteomes" id="UP000236893">
    <property type="component" value="Unassembled WGS sequence"/>
</dbReference>
<comment type="similarity">
    <text evidence="2">Belongs to the SusD family.</text>
</comment>
<keyword evidence="4" id="KW-0472">Membrane</keyword>
<organism evidence="8 9">
    <name type="scientific">Solitalea longa</name>
    <dbReference type="NCBI Taxonomy" id="2079460"/>
    <lineage>
        <taxon>Bacteria</taxon>
        <taxon>Pseudomonadati</taxon>
        <taxon>Bacteroidota</taxon>
        <taxon>Sphingobacteriia</taxon>
        <taxon>Sphingobacteriales</taxon>
        <taxon>Sphingobacteriaceae</taxon>
        <taxon>Solitalea</taxon>
    </lineage>
</organism>
<dbReference type="Pfam" id="PF07980">
    <property type="entry name" value="SusD_RagB"/>
    <property type="match status" value="1"/>
</dbReference>
<gene>
    <name evidence="8" type="ORF">C3K47_12870</name>
</gene>
<dbReference type="SUPFAM" id="SSF48452">
    <property type="entry name" value="TPR-like"/>
    <property type="match status" value="1"/>
</dbReference>
<dbReference type="OrthoDB" id="9783641at2"/>
<evidence type="ECO:0000313" key="9">
    <source>
        <dbReference type="Proteomes" id="UP000236893"/>
    </source>
</evidence>
<dbReference type="Gene3D" id="1.10.3780.10">
    <property type="entry name" value="SusD-like"/>
    <property type="match status" value="1"/>
</dbReference>
<dbReference type="AlphaFoldDB" id="A0A2S5A0K4"/>
<comment type="subcellular location">
    <subcellularLocation>
        <location evidence="1">Cell outer membrane</location>
    </subcellularLocation>
</comment>
<dbReference type="Pfam" id="PF14322">
    <property type="entry name" value="SusD-like_3"/>
    <property type="match status" value="1"/>
</dbReference>
<reference evidence="8 9" key="1">
    <citation type="submission" date="2018-01" db="EMBL/GenBank/DDBJ databases">
        <authorList>
            <person name="Gaut B.S."/>
            <person name="Morton B.R."/>
            <person name="Clegg M.T."/>
            <person name="Duvall M.R."/>
        </authorList>
    </citation>
    <scope>NUCLEOTIDE SEQUENCE [LARGE SCALE GENOMIC DNA]</scope>
    <source>
        <strain evidence="8 9">HR-AV</strain>
    </source>
</reference>
<evidence type="ECO:0000256" key="4">
    <source>
        <dbReference type="ARBA" id="ARBA00023136"/>
    </source>
</evidence>
<dbReference type="Gene3D" id="1.25.40.10">
    <property type="entry name" value="Tetratricopeptide repeat domain"/>
    <property type="match status" value="1"/>
</dbReference>
<name>A0A2S5A0K4_9SPHI</name>
<evidence type="ECO:0000256" key="1">
    <source>
        <dbReference type="ARBA" id="ARBA00004442"/>
    </source>
</evidence>
<evidence type="ECO:0000259" key="6">
    <source>
        <dbReference type="Pfam" id="PF07980"/>
    </source>
</evidence>
<feature type="domain" description="RagB/SusD" evidence="6">
    <location>
        <begin position="375"/>
        <end position="532"/>
    </location>
</feature>